<comment type="caution">
    <text evidence="2">The sequence shown here is derived from an EMBL/GenBank/DDBJ whole genome shotgun (WGS) entry which is preliminary data.</text>
</comment>
<dbReference type="InterPro" id="IPR000639">
    <property type="entry name" value="Epox_hydrolase-like"/>
</dbReference>
<evidence type="ECO:0000313" key="3">
    <source>
        <dbReference type="Proteomes" id="UP000571950"/>
    </source>
</evidence>
<dbReference type="EMBL" id="JACIDT010000005">
    <property type="protein sequence ID" value="MBB3925956.1"/>
    <property type="molecule type" value="Genomic_DNA"/>
</dbReference>
<accession>A0A7W6BJ13</accession>
<dbReference type="PANTHER" id="PTHR43798">
    <property type="entry name" value="MONOACYLGLYCEROL LIPASE"/>
    <property type="match status" value="1"/>
</dbReference>
<gene>
    <name evidence="2" type="ORF">GGR43_001671</name>
</gene>
<dbReference type="GO" id="GO:0046464">
    <property type="term" value="P:acylglycerol catabolic process"/>
    <property type="evidence" value="ECO:0007669"/>
    <property type="project" value="TreeGrafter"/>
</dbReference>
<reference evidence="2 3" key="1">
    <citation type="submission" date="2020-08" db="EMBL/GenBank/DDBJ databases">
        <title>Genomic Encyclopedia of Type Strains, Phase IV (KMG-IV): sequencing the most valuable type-strain genomes for metagenomic binning, comparative biology and taxonomic classification.</title>
        <authorList>
            <person name="Goeker M."/>
        </authorList>
    </citation>
    <scope>NUCLEOTIDE SEQUENCE [LARGE SCALE GENOMIC DNA]</scope>
    <source>
        <strain evidence="2 3">DSM 26189</strain>
    </source>
</reference>
<feature type="domain" description="AB hydrolase-1" evidence="1">
    <location>
        <begin position="16"/>
        <end position="248"/>
    </location>
</feature>
<organism evidence="2 3">
    <name type="scientific">Sphingobium jiangsuense</name>
    <dbReference type="NCBI Taxonomy" id="870476"/>
    <lineage>
        <taxon>Bacteria</taxon>
        <taxon>Pseudomonadati</taxon>
        <taxon>Pseudomonadota</taxon>
        <taxon>Alphaproteobacteria</taxon>
        <taxon>Sphingomonadales</taxon>
        <taxon>Sphingomonadaceae</taxon>
        <taxon>Sphingobium</taxon>
    </lineage>
</organism>
<sequence>MRMPDYMKIGDGPITIFLLHGGYGSKDYWAYEIPELVGKGYRVVAWDAPGYGLSPLPEDYSIEMVADHAAHLVTELGTDRNIVIGHSMGGIVGPKVAQLIPGRIHALVISASIASLAQGGEEFARDFIEKRVPPLRKVKTLAEAAMPLLKSMFAPQSSGPAVDLVLDVAGKTPSETFIQAMLAIQRYEGAPVVQALDIPVLCVGGRADPVAQPQLIEQTAALIPGAEMKIFENTGHYPFAEDRDAFNAVLFDFLARNNLAP</sequence>
<dbReference type="InterPro" id="IPR050266">
    <property type="entry name" value="AB_hydrolase_sf"/>
</dbReference>
<proteinExistence type="predicted"/>
<dbReference type="RefSeq" id="WP_188071517.1">
    <property type="nucleotide sequence ID" value="NZ_BSPS01000004.1"/>
</dbReference>
<dbReference type="PRINTS" id="PR00111">
    <property type="entry name" value="ABHYDROLASE"/>
</dbReference>
<dbReference type="GO" id="GO:0016020">
    <property type="term" value="C:membrane"/>
    <property type="evidence" value="ECO:0007669"/>
    <property type="project" value="TreeGrafter"/>
</dbReference>
<dbReference type="InterPro" id="IPR000073">
    <property type="entry name" value="AB_hydrolase_1"/>
</dbReference>
<keyword evidence="3" id="KW-1185">Reference proteome</keyword>
<dbReference type="AlphaFoldDB" id="A0A7W6BJ13"/>
<evidence type="ECO:0000313" key="2">
    <source>
        <dbReference type="EMBL" id="MBB3925956.1"/>
    </source>
</evidence>
<dbReference type="Proteomes" id="UP000571950">
    <property type="component" value="Unassembled WGS sequence"/>
</dbReference>
<dbReference type="GO" id="GO:0047372">
    <property type="term" value="F:monoacylglycerol lipase activity"/>
    <property type="evidence" value="ECO:0007669"/>
    <property type="project" value="TreeGrafter"/>
</dbReference>
<dbReference type="InterPro" id="IPR029058">
    <property type="entry name" value="AB_hydrolase_fold"/>
</dbReference>
<evidence type="ECO:0000259" key="1">
    <source>
        <dbReference type="Pfam" id="PF12697"/>
    </source>
</evidence>
<dbReference type="Pfam" id="PF12697">
    <property type="entry name" value="Abhydrolase_6"/>
    <property type="match status" value="1"/>
</dbReference>
<dbReference type="Gene3D" id="3.40.50.1820">
    <property type="entry name" value="alpha/beta hydrolase"/>
    <property type="match status" value="1"/>
</dbReference>
<dbReference type="SUPFAM" id="SSF53474">
    <property type="entry name" value="alpha/beta-Hydrolases"/>
    <property type="match status" value="1"/>
</dbReference>
<name>A0A7W6BJ13_9SPHN</name>
<dbReference type="PRINTS" id="PR00412">
    <property type="entry name" value="EPOXHYDRLASE"/>
</dbReference>
<dbReference type="PANTHER" id="PTHR43798:SF33">
    <property type="entry name" value="HYDROLASE, PUTATIVE (AFU_ORTHOLOGUE AFUA_2G14860)-RELATED"/>
    <property type="match status" value="1"/>
</dbReference>
<protein>
    <submittedName>
        <fullName evidence="2">Pimeloyl-ACP methyl ester carboxylesterase</fullName>
    </submittedName>
</protein>